<dbReference type="Proteomes" id="UP000198327">
    <property type="component" value="Unassembled WGS sequence"/>
</dbReference>
<evidence type="ECO:0000313" key="4">
    <source>
        <dbReference type="Proteomes" id="UP000198327"/>
    </source>
</evidence>
<dbReference type="Pfam" id="PF20088">
    <property type="entry name" value="DUF6480"/>
    <property type="match status" value="1"/>
</dbReference>
<dbReference type="RefSeq" id="WP_089245371.1">
    <property type="nucleotide sequence ID" value="NZ_FZOW01000004.1"/>
</dbReference>
<evidence type="ECO:0000256" key="2">
    <source>
        <dbReference type="SAM" id="Phobius"/>
    </source>
</evidence>
<dbReference type="AlphaFoldDB" id="A0A239GRG6"/>
<evidence type="ECO:0000313" key="3">
    <source>
        <dbReference type="EMBL" id="SNS71551.1"/>
    </source>
</evidence>
<proteinExistence type="predicted"/>
<name>A0A239GRG6_9NOCA</name>
<evidence type="ECO:0000256" key="1">
    <source>
        <dbReference type="SAM" id="MobiDB-lite"/>
    </source>
</evidence>
<reference evidence="4" key="1">
    <citation type="submission" date="2017-06" db="EMBL/GenBank/DDBJ databases">
        <authorList>
            <person name="Varghese N."/>
            <person name="Submissions S."/>
        </authorList>
    </citation>
    <scope>NUCLEOTIDE SEQUENCE [LARGE SCALE GENOMIC DNA]</scope>
    <source>
        <strain evidence="4">JCM 23211</strain>
    </source>
</reference>
<gene>
    <name evidence="3" type="ORF">SAMN05421642_104363</name>
</gene>
<dbReference type="EMBL" id="FZOW01000004">
    <property type="protein sequence ID" value="SNS71551.1"/>
    <property type="molecule type" value="Genomic_DNA"/>
</dbReference>
<dbReference type="OrthoDB" id="4381799at2"/>
<feature type="transmembrane region" description="Helical" evidence="2">
    <location>
        <begin position="44"/>
        <end position="67"/>
    </location>
</feature>
<protein>
    <submittedName>
        <fullName evidence="3">Uncharacterized protein</fullName>
    </submittedName>
</protein>
<dbReference type="InterPro" id="IPR045512">
    <property type="entry name" value="DUF6480"/>
</dbReference>
<keyword evidence="2" id="KW-0812">Transmembrane</keyword>
<keyword evidence="2" id="KW-1133">Transmembrane helix</keyword>
<accession>A0A239GRG6</accession>
<keyword evidence="4" id="KW-1185">Reference proteome</keyword>
<feature type="region of interest" description="Disordered" evidence="1">
    <location>
        <begin position="1"/>
        <end position="39"/>
    </location>
</feature>
<sequence>MTAQNPDPDDTAGLERGGGVAPGDTPPAETGVGGPNHEPPQRGLTLPVVFLGILALVVIIVVAGFIGRIAGLF</sequence>
<organism evidence="3 4">
    <name type="scientific">Rhodococcoides kyotonense</name>
    <dbReference type="NCBI Taxonomy" id="398843"/>
    <lineage>
        <taxon>Bacteria</taxon>
        <taxon>Bacillati</taxon>
        <taxon>Actinomycetota</taxon>
        <taxon>Actinomycetes</taxon>
        <taxon>Mycobacteriales</taxon>
        <taxon>Nocardiaceae</taxon>
        <taxon>Rhodococcoides</taxon>
    </lineage>
</organism>
<keyword evidence="2" id="KW-0472">Membrane</keyword>